<dbReference type="InterPro" id="IPR001310">
    <property type="entry name" value="Histidine_triad_HIT"/>
</dbReference>
<dbReference type="PROSITE" id="PS51084">
    <property type="entry name" value="HIT_2"/>
    <property type="match status" value="1"/>
</dbReference>
<evidence type="ECO:0000256" key="2">
    <source>
        <dbReference type="PIRSR" id="PIRSR601310-3"/>
    </source>
</evidence>
<evidence type="ECO:0000313" key="5">
    <source>
        <dbReference type="EMBL" id="GGO76636.1"/>
    </source>
</evidence>
<dbReference type="EMBL" id="BMNH01000020">
    <property type="protein sequence ID" value="GGO76636.1"/>
    <property type="molecule type" value="Genomic_DNA"/>
</dbReference>
<evidence type="ECO:0000256" key="3">
    <source>
        <dbReference type="PROSITE-ProRule" id="PRU00464"/>
    </source>
</evidence>
<feature type="active site" description="Tele-AMP-histidine intermediate" evidence="1">
    <location>
        <position position="95"/>
    </location>
</feature>
<dbReference type="PRINTS" id="PR00332">
    <property type="entry name" value="HISTRIAD"/>
</dbReference>
<reference evidence="5" key="1">
    <citation type="journal article" date="2014" name="Int. J. Syst. Evol. Microbiol.">
        <title>Complete genome sequence of Corynebacterium casei LMG S-19264T (=DSM 44701T), isolated from a smear-ripened cheese.</title>
        <authorList>
            <consortium name="US DOE Joint Genome Institute (JGI-PGF)"/>
            <person name="Walter F."/>
            <person name="Albersmeier A."/>
            <person name="Kalinowski J."/>
            <person name="Ruckert C."/>
        </authorList>
    </citation>
    <scope>NUCLEOTIDE SEQUENCE</scope>
    <source>
        <strain evidence="5">CGMCC 4.7368</strain>
    </source>
</reference>
<dbReference type="InterPro" id="IPR036265">
    <property type="entry name" value="HIT-like_sf"/>
</dbReference>
<dbReference type="InterPro" id="IPR019808">
    <property type="entry name" value="Histidine_triad_CS"/>
</dbReference>
<dbReference type="GO" id="GO:0003824">
    <property type="term" value="F:catalytic activity"/>
    <property type="evidence" value="ECO:0007669"/>
    <property type="project" value="InterPro"/>
</dbReference>
<keyword evidence="6" id="KW-1185">Reference proteome</keyword>
<proteinExistence type="predicted"/>
<dbReference type="PROSITE" id="PS00892">
    <property type="entry name" value="HIT_1"/>
    <property type="match status" value="1"/>
</dbReference>
<dbReference type="GO" id="GO:0009117">
    <property type="term" value="P:nucleotide metabolic process"/>
    <property type="evidence" value="ECO:0007669"/>
    <property type="project" value="TreeGrafter"/>
</dbReference>
<dbReference type="Proteomes" id="UP000646523">
    <property type="component" value="Unassembled WGS sequence"/>
</dbReference>
<dbReference type="InterPro" id="IPR011146">
    <property type="entry name" value="HIT-like"/>
</dbReference>
<dbReference type="AlphaFoldDB" id="A0A917Z948"/>
<reference evidence="5" key="2">
    <citation type="submission" date="2020-09" db="EMBL/GenBank/DDBJ databases">
        <authorList>
            <person name="Sun Q."/>
            <person name="Zhou Y."/>
        </authorList>
    </citation>
    <scope>NUCLEOTIDE SEQUENCE</scope>
    <source>
        <strain evidence="5">CGMCC 4.7368</strain>
    </source>
</reference>
<protein>
    <submittedName>
        <fullName evidence="5">HIT family protein</fullName>
    </submittedName>
</protein>
<feature type="short sequence motif" description="Histidine triad motif" evidence="2 3">
    <location>
        <begin position="93"/>
        <end position="97"/>
    </location>
</feature>
<name>A0A917Z948_9ACTN</name>
<accession>A0A917Z948</accession>
<sequence>MSDDPFCRIIAGERPAFVVHEDDLTVSFLDGRPVFKGHVLVVPRAHVETLSDLTEVGPFFERVQEMARAVEAGLEAGGTFVALNNRVSQSVPHLHVHVVPRNPMDGLRGFFWPRTRYASDEEARSYAATIAGALSGGAT</sequence>
<dbReference type="Gene3D" id="3.30.428.10">
    <property type="entry name" value="HIT-like"/>
    <property type="match status" value="1"/>
</dbReference>
<evidence type="ECO:0000313" key="6">
    <source>
        <dbReference type="Proteomes" id="UP000646523"/>
    </source>
</evidence>
<dbReference type="RefSeq" id="WP_189127027.1">
    <property type="nucleotide sequence ID" value="NZ_BMNH01000020.1"/>
</dbReference>
<dbReference type="PANTHER" id="PTHR46648:SF1">
    <property type="entry name" value="ADENOSINE 5'-MONOPHOSPHORAMIDASE HNT1"/>
    <property type="match status" value="1"/>
</dbReference>
<dbReference type="SUPFAM" id="SSF54197">
    <property type="entry name" value="HIT-like"/>
    <property type="match status" value="1"/>
</dbReference>
<evidence type="ECO:0000259" key="4">
    <source>
        <dbReference type="PROSITE" id="PS51084"/>
    </source>
</evidence>
<feature type="domain" description="HIT" evidence="4">
    <location>
        <begin position="5"/>
        <end position="108"/>
    </location>
</feature>
<organism evidence="5 6">
    <name type="scientific">Nonomuraea cavernae</name>
    <dbReference type="NCBI Taxonomy" id="2045107"/>
    <lineage>
        <taxon>Bacteria</taxon>
        <taxon>Bacillati</taxon>
        <taxon>Actinomycetota</taxon>
        <taxon>Actinomycetes</taxon>
        <taxon>Streptosporangiales</taxon>
        <taxon>Streptosporangiaceae</taxon>
        <taxon>Nonomuraea</taxon>
    </lineage>
</organism>
<comment type="caution">
    <text evidence="5">The sequence shown here is derived from an EMBL/GenBank/DDBJ whole genome shotgun (WGS) entry which is preliminary data.</text>
</comment>
<dbReference type="PANTHER" id="PTHR46648">
    <property type="entry name" value="HIT FAMILY PROTEIN 1"/>
    <property type="match status" value="1"/>
</dbReference>
<gene>
    <name evidence="5" type="ORF">GCM10012289_54430</name>
</gene>
<evidence type="ECO:0000256" key="1">
    <source>
        <dbReference type="PIRSR" id="PIRSR601310-1"/>
    </source>
</evidence>
<dbReference type="Pfam" id="PF01230">
    <property type="entry name" value="HIT"/>
    <property type="match status" value="1"/>
</dbReference>